<evidence type="ECO:0000313" key="6">
    <source>
        <dbReference type="Proteomes" id="UP000287027"/>
    </source>
</evidence>
<keyword evidence="1 5" id="KW-0808">Transferase</keyword>
<organism evidence="5 6">
    <name type="scientific">Acetobacter oryzoeni</name>
    <dbReference type="NCBI Taxonomy" id="2500548"/>
    <lineage>
        <taxon>Bacteria</taxon>
        <taxon>Pseudomonadati</taxon>
        <taxon>Pseudomonadota</taxon>
        <taxon>Alphaproteobacteria</taxon>
        <taxon>Acetobacterales</taxon>
        <taxon>Acetobacteraceae</taxon>
        <taxon>Acetobacter</taxon>
    </lineage>
</organism>
<evidence type="ECO:0000259" key="3">
    <source>
        <dbReference type="Pfam" id="PF00534"/>
    </source>
</evidence>
<feature type="domain" description="Glycosyl transferase family 4" evidence="4">
    <location>
        <begin position="26"/>
        <end position="191"/>
    </location>
</feature>
<dbReference type="RefSeq" id="WP_128106056.1">
    <property type="nucleotide sequence ID" value="NZ_CP042808.1"/>
</dbReference>
<evidence type="ECO:0000259" key="4">
    <source>
        <dbReference type="Pfam" id="PF12000"/>
    </source>
</evidence>
<reference evidence="5 6" key="1">
    <citation type="submission" date="2019-08" db="EMBL/GenBank/DDBJ databases">
        <title>Acetobacter oryzioeni sp. nov., isolated from Korean rice wine vinegar.</title>
        <authorList>
            <person name="Baek J.H."/>
            <person name="Kim K.H."/>
            <person name="Jeon C.O."/>
            <person name="Han D.M."/>
        </authorList>
    </citation>
    <scope>NUCLEOTIDE SEQUENCE [LARGE SCALE GENOMIC DNA]</scope>
    <source>
        <strain evidence="5 6">B6</strain>
    </source>
</reference>
<dbReference type="GO" id="GO:0016757">
    <property type="term" value="F:glycosyltransferase activity"/>
    <property type="evidence" value="ECO:0007669"/>
    <property type="project" value="InterPro"/>
</dbReference>
<accession>A0A5B9GS50</accession>
<dbReference type="PANTHER" id="PTHR46401">
    <property type="entry name" value="GLYCOSYLTRANSFERASE WBBK-RELATED"/>
    <property type="match status" value="1"/>
</dbReference>
<dbReference type="KEGG" id="aoy:EOV40_011850"/>
<feature type="compositionally biased region" description="Basic residues" evidence="2">
    <location>
        <begin position="429"/>
        <end position="439"/>
    </location>
</feature>
<gene>
    <name evidence="5" type="ORF">EOV40_011850</name>
</gene>
<sequence>MKYLFIHQNFPGQYLHIVRHLVQNDENEVVFISEDNQNAIKGVRRVRYRMPRGAAAQAHLAVRELDMGMVRANEVEKAARTLKNLGFQPDIIIGHHGWGELLNIQDVYPDVPVLGYFEFYYHTEPGFDVGFDPEFPLQPQMLPIVRAKNAINLLALTGPGYGQTPTDFQKSAYPAWAADKITVLREGVDLETCKPDPKLAKKIFKLGDIKISPKNKLITYVSRDLEPYRGFHVFMRALPRILEEEPNAHVIMVGGDGVSYGAPLASGCWREKMLQELEGQLDLSRVHFAGKVDYQDFLRLLQRSDAHVYLTYPFVASWSLREAMAMGCAIVGSATAPVQEFLTDQETAVLVPFTEPDKIADGVLEVLHNKPLATRLRRTVREKAEQTLCIKSYLAEYEALIARLVAKHKPEAELSSQENAEEVKQPAKSVKKPASRRVASKTVAARTPRTAKKAVSTTATTKSRSTAQKVAAKPRKTTSVKRRS</sequence>
<dbReference type="CDD" id="cd03818">
    <property type="entry name" value="GT4_ExpC-like"/>
    <property type="match status" value="1"/>
</dbReference>
<dbReference type="AlphaFoldDB" id="A0A5B9GS50"/>
<proteinExistence type="predicted"/>
<dbReference type="SUPFAM" id="SSF53756">
    <property type="entry name" value="UDP-Glycosyltransferase/glycogen phosphorylase"/>
    <property type="match status" value="1"/>
</dbReference>
<feature type="domain" description="Glycosyl transferase family 1" evidence="3">
    <location>
        <begin position="212"/>
        <end position="382"/>
    </location>
</feature>
<feature type="compositionally biased region" description="Low complexity" evidence="2">
    <location>
        <begin position="453"/>
        <end position="467"/>
    </location>
</feature>
<dbReference type="GO" id="GO:0009103">
    <property type="term" value="P:lipopolysaccharide biosynthetic process"/>
    <property type="evidence" value="ECO:0007669"/>
    <property type="project" value="TreeGrafter"/>
</dbReference>
<keyword evidence="6" id="KW-1185">Reference proteome</keyword>
<dbReference type="Proteomes" id="UP000287027">
    <property type="component" value="Chromosome"/>
</dbReference>
<dbReference type="Pfam" id="PF12000">
    <property type="entry name" value="Glyco_trans_4_3"/>
    <property type="match status" value="1"/>
</dbReference>
<evidence type="ECO:0000256" key="1">
    <source>
        <dbReference type="ARBA" id="ARBA00022679"/>
    </source>
</evidence>
<dbReference type="InterPro" id="IPR022623">
    <property type="entry name" value="Glyco_trans_4"/>
</dbReference>
<protein>
    <submittedName>
        <fullName evidence="5">Glycosyltransferase</fullName>
    </submittedName>
</protein>
<dbReference type="PANTHER" id="PTHR46401:SF2">
    <property type="entry name" value="GLYCOSYLTRANSFERASE WBBK-RELATED"/>
    <property type="match status" value="1"/>
</dbReference>
<evidence type="ECO:0000256" key="2">
    <source>
        <dbReference type="SAM" id="MobiDB-lite"/>
    </source>
</evidence>
<evidence type="ECO:0000313" key="5">
    <source>
        <dbReference type="EMBL" id="QEE86325.1"/>
    </source>
</evidence>
<feature type="region of interest" description="Disordered" evidence="2">
    <location>
        <begin position="412"/>
        <end position="484"/>
    </location>
</feature>
<dbReference type="Pfam" id="PF00534">
    <property type="entry name" value="Glycos_transf_1"/>
    <property type="match status" value="1"/>
</dbReference>
<dbReference type="Gene3D" id="3.40.50.2000">
    <property type="entry name" value="Glycogen Phosphorylase B"/>
    <property type="match status" value="1"/>
</dbReference>
<dbReference type="EMBL" id="CP042808">
    <property type="protein sequence ID" value="QEE86325.1"/>
    <property type="molecule type" value="Genomic_DNA"/>
</dbReference>
<name>A0A5B9GS50_9PROT</name>
<dbReference type="InterPro" id="IPR001296">
    <property type="entry name" value="Glyco_trans_1"/>
</dbReference>
<feature type="compositionally biased region" description="Basic residues" evidence="2">
    <location>
        <begin position="472"/>
        <end position="484"/>
    </location>
</feature>